<name>A0A2G4TYK7_YERBE</name>
<feature type="region of interest" description="Disordered" evidence="1">
    <location>
        <begin position="1"/>
        <end position="21"/>
    </location>
</feature>
<organism evidence="2 3">
    <name type="scientific">Yersinia bercovieri</name>
    <dbReference type="NCBI Taxonomy" id="634"/>
    <lineage>
        <taxon>Bacteria</taxon>
        <taxon>Pseudomonadati</taxon>
        <taxon>Pseudomonadota</taxon>
        <taxon>Gammaproteobacteria</taxon>
        <taxon>Enterobacterales</taxon>
        <taxon>Yersiniaceae</taxon>
        <taxon>Yersinia</taxon>
    </lineage>
</organism>
<proteinExistence type="predicted"/>
<reference evidence="2 3" key="1">
    <citation type="submission" date="2017-10" db="EMBL/GenBank/DDBJ databases">
        <authorList>
            <person name="Banno H."/>
            <person name="Chua N.-H."/>
        </authorList>
    </citation>
    <scope>NUCLEOTIDE SEQUENCE [LARGE SCALE GENOMIC DNA]</scope>
    <source>
        <strain evidence="2 3">SCPM-O-B-7607</strain>
    </source>
</reference>
<dbReference type="AlphaFoldDB" id="A0A2G4TYK7"/>
<comment type="caution">
    <text evidence="2">The sequence shown here is derived from an EMBL/GenBank/DDBJ whole genome shotgun (WGS) entry which is preliminary data.</text>
</comment>
<sequence>MSLRNRRGDCTDGRSDGSRRYDPFGTFPRLSTLSAVCKRAITALFYGLTPVNTPLAQPAN</sequence>
<evidence type="ECO:0000313" key="3">
    <source>
        <dbReference type="Proteomes" id="UP000229378"/>
    </source>
</evidence>
<evidence type="ECO:0000256" key="1">
    <source>
        <dbReference type="SAM" id="MobiDB-lite"/>
    </source>
</evidence>
<evidence type="ECO:0000313" key="2">
    <source>
        <dbReference type="EMBL" id="PHZ26113.1"/>
    </source>
</evidence>
<dbReference type="EMBL" id="PEHN01000027">
    <property type="protein sequence ID" value="PHZ26113.1"/>
    <property type="molecule type" value="Genomic_DNA"/>
</dbReference>
<dbReference type="Proteomes" id="UP000229378">
    <property type="component" value="Unassembled WGS sequence"/>
</dbReference>
<accession>A0A2G4TYK7</accession>
<protein>
    <submittedName>
        <fullName evidence="2">Uncharacterized protein</fullName>
    </submittedName>
</protein>
<gene>
    <name evidence="2" type="ORF">CS533_18020</name>
</gene>